<dbReference type="GeneID" id="87883389"/>
<comment type="subcellular location">
    <subcellularLocation>
        <location evidence="2">Secreted</location>
    </subcellularLocation>
</comment>
<dbReference type="InterPro" id="IPR013783">
    <property type="entry name" value="Ig-like_fold"/>
</dbReference>
<dbReference type="InterPro" id="IPR036881">
    <property type="entry name" value="Glyco_hydro_3_C_sf"/>
</dbReference>
<keyword evidence="7" id="KW-0732">Signal</keyword>
<evidence type="ECO:0000256" key="9">
    <source>
        <dbReference type="ARBA" id="ARBA00023001"/>
    </source>
</evidence>
<dbReference type="RefSeq" id="XP_062723810.1">
    <property type="nucleotide sequence ID" value="XM_062864560.1"/>
</dbReference>
<dbReference type="Gene3D" id="2.60.40.10">
    <property type="entry name" value="Immunoglobulins"/>
    <property type="match status" value="1"/>
</dbReference>
<protein>
    <recommendedName>
        <fullName evidence="14">Beta-glucosidase cel3A</fullName>
        <ecNumber evidence="5">3.2.1.21</ecNumber>
    </recommendedName>
    <alternativeName>
        <fullName evidence="15">Beta-D-glucoside glucohydrolase cel3A</fullName>
    </alternativeName>
    <alternativeName>
        <fullName evidence="17">Cellobiase cel3A</fullName>
    </alternativeName>
    <alternativeName>
        <fullName evidence="16">Gentiobiase cel3A</fullName>
    </alternativeName>
</protein>
<keyword evidence="13" id="KW-0624">Polysaccharide degradation</keyword>
<evidence type="ECO:0000259" key="18">
    <source>
        <dbReference type="SMART" id="SM01217"/>
    </source>
</evidence>
<evidence type="ECO:0000256" key="4">
    <source>
        <dbReference type="ARBA" id="ARBA00005336"/>
    </source>
</evidence>
<dbReference type="FunFam" id="3.20.20.300:FF:000002">
    <property type="entry name" value="Probable beta-glucosidase"/>
    <property type="match status" value="1"/>
</dbReference>
<evidence type="ECO:0000256" key="16">
    <source>
        <dbReference type="ARBA" id="ARBA00083231"/>
    </source>
</evidence>
<dbReference type="GO" id="GO:0008422">
    <property type="term" value="F:beta-glucosidase activity"/>
    <property type="evidence" value="ECO:0007669"/>
    <property type="project" value="UniProtKB-EC"/>
</dbReference>
<evidence type="ECO:0000256" key="14">
    <source>
        <dbReference type="ARBA" id="ARBA00070030"/>
    </source>
</evidence>
<dbReference type="InterPro" id="IPR001764">
    <property type="entry name" value="Glyco_hydro_3_N"/>
</dbReference>
<evidence type="ECO:0000256" key="1">
    <source>
        <dbReference type="ARBA" id="ARBA00000448"/>
    </source>
</evidence>
<dbReference type="EC" id="3.2.1.21" evidence="5"/>
<evidence type="ECO:0000256" key="8">
    <source>
        <dbReference type="ARBA" id="ARBA00022801"/>
    </source>
</evidence>
<dbReference type="GO" id="GO:0005576">
    <property type="term" value="C:extracellular region"/>
    <property type="evidence" value="ECO:0007669"/>
    <property type="project" value="UniProtKB-SubCell"/>
</dbReference>
<dbReference type="Pfam" id="PF14310">
    <property type="entry name" value="Fn3-like"/>
    <property type="match status" value="1"/>
</dbReference>
<dbReference type="PANTHER" id="PTHR42715">
    <property type="entry name" value="BETA-GLUCOSIDASE"/>
    <property type="match status" value="1"/>
</dbReference>
<dbReference type="PRINTS" id="PR00133">
    <property type="entry name" value="GLHYDRLASE3"/>
</dbReference>
<evidence type="ECO:0000256" key="15">
    <source>
        <dbReference type="ARBA" id="ARBA00078013"/>
    </source>
</evidence>
<keyword evidence="9" id="KW-0136">Cellulose degradation</keyword>
<accession>A0AAJ0M3U2</accession>
<dbReference type="Pfam" id="PF00933">
    <property type="entry name" value="Glyco_hydro_3"/>
    <property type="match status" value="1"/>
</dbReference>
<evidence type="ECO:0000256" key="17">
    <source>
        <dbReference type="ARBA" id="ARBA00083611"/>
    </source>
</evidence>
<dbReference type="InterPro" id="IPR050288">
    <property type="entry name" value="Cellulose_deg_GH3"/>
</dbReference>
<keyword evidence="20" id="KW-1185">Reference proteome</keyword>
<evidence type="ECO:0000256" key="3">
    <source>
        <dbReference type="ARBA" id="ARBA00004987"/>
    </source>
</evidence>
<evidence type="ECO:0000256" key="12">
    <source>
        <dbReference type="ARBA" id="ARBA00023295"/>
    </source>
</evidence>
<comment type="similarity">
    <text evidence="4">Belongs to the glycosyl hydrolase 3 family.</text>
</comment>
<dbReference type="PANTHER" id="PTHR42715:SF5">
    <property type="entry name" value="BETA-GLUCOSIDASE M-RELATED"/>
    <property type="match status" value="1"/>
</dbReference>
<keyword evidence="6" id="KW-0964">Secreted</keyword>
<keyword evidence="12" id="KW-0326">Glycosidase</keyword>
<dbReference type="SMART" id="SM01217">
    <property type="entry name" value="Fn3_like"/>
    <property type="match status" value="1"/>
</dbReference>
<dbReference type="EMBL" id="JAUDZG010000002">
    <property type="protein sequence ID" value="KAK3308030.1"/>
    <property type="molecule type" value="Genomic_DNA"/>
</dbReference>
<keyword evidence="10" id="KW-0325">Glycoprotein</keyword>
<sequence>MCLGDAGNGLRGTDFVSSWPSGIHVGASWNKALVRERGAGMGGEFKTKGVNVLLGPVVGPAGRVVLGGRNWEAFSADPYLSGALVHETVSAVQAVGVITSTKHYIANEQETNRNPSGNITSVSSNIDDRTMHELYLWPFQDAVHAGTGNIMCSYNRLNNSYGCANSKSLNGLLKTELGFQGWVVSDWDAQHSGVDTALAGMDVTMPNDGHWGSRLVEAVNNGSVPESRVDDMVTRTIAAWYQMRQDQDFPQPGIGMAADLTKPHRIVDARNSSFRSTLLNGAVEGHVLVKNIRNALPLDRPKMLSIYGYSAKNPDHNYPAGGNSPWLFGSESFNYTEFGNGFFGGSSDFGHAAIAINGTIYSGGGSGATSQSTVISPFDALVQQAYDDGTALLWDFASGEPVVDPVSDACLVFGNAYATEAADRPSLRDDYTDGLIKRVADQCNNTIVVLHNAGIRLVDQFVDHPNVTALIFAHLPGEASGRAIVSILYGQSNPSGKLPYTVARNESDYAVLGPDQPEGMFAKFPQSNFTEGVFVDYRHFDARNITPRYPFGFGLSYTSFNYSNLSVVKVEDGNFDEYPTGQVVEGGQEDLWDVLVNVSADVSNTGGVDGAEVAQLYVAIPAEGAPIRQLRGFEKPFLNVSSKATVTFGLTRRDLSVWDVVAQKWKLVRGEYTIEVGGSSRDLPLVGKVTI</sequence>
<dbReference type="SUPFAM" id="SSF52279">
    <property type="entry name" value="Beta-D-glucan exohydrolase, C-terminal domain"/>
    <property type="match status" value="1"/>
</dbReference>
<dbReference type="InterPro" id="IPR026891">
    <property type="entry name" value="Fn3-like"/>
</dbReference>
<dbReference type="InterPro" id="IPR036962">
    <property type="entry name" value="Glyco_hydro_3_N_sf"/>
</dbReference>
<dbReference type="Pfam" id="PF01915">
    <property type="entry name" value="Glyco_hydro_3_C"/>
    <property type="match status" value="1"/>
</dbReference>
<evidence type="ECO:0000256" key="2">
    <source>
        <dbReference type="ARBA" id="ARBA00004613"/>
    </source>
</evidence>
<dbReference type="SUPFAM" id="SSF51445">
    <property type="entry name" value="(Trans)glycosidases"/>
    <property type="match status" value="1"/>
</dbReference>
<dbReference type="GO" id="GO:0030245">
    <property type="term" value="P:cellulose catabolic process"/>
    <property type="evidence" value="ECO:0007669"/>
    <property type="project" value="UniProtKB-KW"/>
</dbReference>
<evidence type="ECO:0000256" key="5">
    <source>
        <dbReference type="ARBA" id="ARBA00012744"/>
    </source>
</evidence>
<evidence type="ECO:0000256" key="10">
    <source>
        <dbReference type="ARBA" id="ARBA00023180"/>
    </source>
</evidence>
<evidence type="ECO:0000313" key="19">
    <source>
        <dbReference type="EMBL" id="KAK3308030.1"/>
    </source>
</evidence>
<reference evidence="19" key="1">
    <citation type="journal article" date="2023" name="Mol. Phylogenet. Evol.">
        <title>Genome-scale phylogeny and comparative genomics of the fungal order Sordariales.</title>
        <authorList>
            <person name="Hensen N."/>
            <person name="Bonometti L."/>
            <person name="Westerberg I."/>
            <person name="Brannstrom I.O."/>
            <person name="Guillou S."/>
            <person name="Cros-Aarteil S."/>
            <person name="Calhoun S."/>
            <person name="Haridas S."/>
            <person name="Kuo A."/>
            <person name="Mondo S."/>
            <person name="Pangilinan J."/>
            <person name="Riley R."/>
            <person name="LaButti K."/>
            <person name="Andreopoulos B."/>
            <person name="Lipzen A."/>
            <person name="Chen C."/>
            <person name="Yan M."/>
            <person name="Daum C."/>
            <person name="Ng V."/>
            <person name="Clum A."/>
            <person name="Steindorff A."/>
            <person name="Ohm R.A."/>
            <person name="Martin F."/>
            <person name="Silar P."/>
            <person name="Natvig D.O."/>
            <person name="Lalanne C."/>
            <person name="Gautier V."/>
            <person name="Ament-Velasquez S.L."/>
            <person name="Kruys A."/>
            <person name="Hutchinson M.I."/>
            <person name="Powell A.J."/>
            <person name="Barry K."/>
            <person name="Miller A.N."/>
            <person name="Grigoriev I.V."/>
            <person name="Debuchy R."/>
            <person name="Gladieux P."/>
            <person name="Hiltunen Thoren M."/>
            <person name="Johannesson H."/>
        </authorList>
    </citation>
    <scope>NUCLEOTIDE SEQUENCE</scope>
    <source>
        <strain evidence="19">CBS 333.67</strain>
    </source>
</reference>
<reference evidence="19" key="2">
    <citation type="submission" date="2023-06" db="EMBL/GenBank/DDBJ databases">
        <authorList>
            <consortium name="Lawrence Berkeley National Laboratory"/>
            <person name="Mondo S.J."/>
            <person name="Hensen N."/>
            <person name="Bonometti L."/>
            <person name="Westerberg I."/>
            <person name="Brannstrom I.O."/>
            <person name="Guillou S."/>
            <person name="Cros-Aarteil S."/>
            <person name="Calhoun S."/>
            <person name="Haridas S."/>
            <person name="Kuo A."/>
            <person name="Pangilinan J."/>
            <person name="Riley R."/>
            <person name="Labutti K."/>
            <person name="Andreopoulos B."/>
            <person name="Lipzen A."/>
            <person name="Chen C."/>
            <person name="Yanf M."/>
            <person name="Daum C."/>
            <person name="Ng V."/>
            <person name="Clum A."/>
            <person name="Steindorff A."/>
            <person name="Ohm R."/>
            <person name="Martin F."/>
            <person name="Silar P."/>
            <person name="Natvig D."/>
            <person name="Lalanne C."/>
            <person name="Gautier V."/>
            <person name="Ament-Velasquez S.L."/>
            <person name="Kruys A."/>
            <person name="Hutchinson M.I."/>
            <person name="Powell A.J."/>
            <person name="Barry K."/>
            <person name="Miller A.N."/>
            <person name="Grigoriev I.V."/>
            <person name="Debuchy R."/>
            <person name="Gladieux P."/>
            <person name="Thoren M.H."/>
            <person name="Johannesson H."/>
        </authorList>
    </citation>
    <scope>NUCLEOTIDE SEQUENCE</scope>
    <source>
        <strain evidence="19">CBS 333.67</strain>
    </source>
</reference>
<name>A0AAJ0M3U2_9PEZI</name>
<keyword evidence="11" id="KW-0119">Carbohydrate metabolism</keyword>
<comment type="caution">
    <text evidence="19">The sequence shown here is derived from an EMBL/GenBank/DDBJ whole genome shotgun (WGS) entry which is preliminary data.</text>
</comment>
<dbReference type="FunFam" id="2.60.40.10:FF:000757">
    <property type="entry name" value="Beta-glucosidase G"/>
    <property type="match status" value="1"/>
</dbReference>
<comment type="catalytic activity">
    <reaction evidence="1">
        <text>Hydrolysis of terminal, non-reducing beta-D-glucosyl residues with release of beta-D-glucose.</text>
        <dbReference type="EC" id="3.2.1.21"/>
    </reaction>
</comment>
<dbReference type="Gene3D" id="3.40.50.1700">
    <property type="entry name" value="Glycoside hydrolase family 3 C-terminal domain"/>
    <property type="match status" value="1"/>
</dbReference>
<evidence type="ECO:0000313" key="20">
    <source>
        <dbReference type="Proteomes" id="UP001273166"/>
    </source>
</evidence>
<dbReference type="AlphaFoldDB" id="A0AAJ0M3U2"/>
<gene>
    <name evidence="19" type="ORF">B0T15DRAFT_390894</name>
</gene>
<dbReference type="Proteomes" id="UP001273166">
    <property type="component" value="Unassembled WGS sequence"/>
</dbReference>
<keyword evidence="8 19" id="KW-0378">Hydrolase</keyword>
<dbReference type="InterPro" id="IPR017853">
    <property type="entry name" value="GH"/>
</dbReference>
<comment type="pathway">
    <text evidence="3">Glycan metabolism; cellulose degradation.</text>
</comment>
<evidence type="ECO:0000256" key="7">
    <source>
        <dbReference type="ARBA" id="ARBA00022729"/>
    </source>
</evidence>
<organism evidence="19 20">
    <name type="scientific">Chaetomium strumarium</name>
    <dbReference type="NCBI Taxonomy" id="1170767"/>
    <lineage>
        <taxon>Eukaryota</taxon>
        <taxon>Fungi</taxon>
        <taxon>Dikarya</taxon>
        <taxon>Ascomycota</taxon>
        <taxon>Pezizomycotina</taxon>
        <taxon>Sordariomycetes</taxon>
        <taxon>Sordariomycetidae</taxon>
        <taxon>Sordariales</taxon>
        <taxon>Chaetomiaceae</taxon>
        <taxon>Chaetomium</taxon>
    </lineage>
</organism>
<proteinExistence type="inferred from homology"/>
<evidence type="ECO:0000256" key="6">
    <source>
        <dbReference type="ARBA" id="ARBA00022525"/>
    </source>
</evidence>
<evidence type="ECO:0000256" key="13">
    <source>
        <dbReference type="ARBA" id="ARBA00023326"/>
    </source>
</evidence>
<dbReference type="Gene3D" id="3.20.20.300">
    <property type="entry name" value="Glycoside hydrolase, family 3, N-terminal domain"/>
    <property type="match status" value="1"/>
</dbReference>
<feature type="domain" description="Fibronectin type III-like" evidence="18">
    <location>
        <begin position="612"/>
        <end position="680"/>
    </location>
</feature>
<evidence type="ECO:0000256" key="11">
    <source>
        <dbReference type="ARBA" id="ARBA00023277"/>
    </source>
</evidence>
<dbReference type="InterPro" id="IPR002772">
    <property type="entry name" value="Glyco_hydro_3_C"/>
</dbReference>